<dbReference type="EMBL" id="CAJMWT010000731">
    <property type="protein sequence ID" value="CAE6349179.1"/>
    <property type="molecule type" value="Genomic_DNA"/>
</dbReference>
<sequence>MRGWSVRFDPVCFRDHLPSSRSAYINVWAIAELLGSGTPFGADVGAAVVIVGHHETESEQPNEGATQSSQAFLVWTHTSQAGGPDNPP</sequence>
<proteinExistence type="predicted"/>
<evidence type="ECO:0000313" key="2">
    <source>
        <dbReference type="EMBL" id="CAE6349179.1"/>
    </source>
</evidence>
<evidence type="ECO:0000313" key="3">
    <source>
        <dbReference type="Proteomes" id="UP000663843"/>
    </source>
</evidence>
<feature type="compositionally biased region" description="Polar residues" evidence="1">
    <location>
        <begin position="59"/>
        <end position="81"/>
    </location>
</feature>
<organism evidence="2 3">
    <name type="scientific">Rhizoctonia solani</name>
    <dbReference type="NCBI Taxonomy" id="456999"/>
    <lineage>
        <taxon>Eukaryota</taxon>
        <taxon>Fungi</taxon>
        <taxon>Dikarya</taxon>
        <taxon>Basidiomycota</taxon>
        <taxon>Agaricomycotina</taxon>
        <taxon>Agaricomycetes</taxon>
        <taxon>Cantharellales</taxon>
        <taxon>Ceratobasidiaceae</taxon>
        <taxon>Rhizoctonia</taxon>
    </lineage>
</organism>
<gene>
    <name evidence="2" type="ORF">RDB_LOCUS5958</name>
</gene>
<dbReference type="AlphaFoldDB" id="A0A8H2ZUX9"/>
<evidence type="ECO:0000256" key="1">
    <source>
        <dbReference type="SAM" id="MobiDB-lite"/>
    </source>
</evidence>
<protein>
    <submittedName>
        <fullName evidence="2">Uncharacterized protein</fullName>
    </submittedName>
</protein>
<accession>A0A8H2ZUX9</accession>
<name>A0A8H2ZUX9_9AGAM</name>
<reference evidence="2" key="1">
    <citation type="submission" date="2021-01" db="EMBL/GenBank/DDBJ databases">
        <authorList>
            <person name="Kaushik A."/>
        </authorList>
    </citation>
    <scope>NUCLEOTIDE SEQUENCE</scope>
    <source>
        <strain evidence="2">AG2-2IIIB</strain>
    </source>
</reference>
<feature type="region of interest" description="Disordered" evidence="1">
    <location>
        <begin position="55"/>
        <end position="88"/>
    </location>
</feature>
<comment type="caution">
    <text evidence="2">The sequence shown here is derived from an EMBL/GenBank/DDBJ whole genome shotgun (WGS) entry which is preliminary data.</text>
</comment>
<dbReference type="Proteomes" id="UP000663843">
    <property type="component" value="Unassembled WGS sequence"/>
</dbReference>